<dbReference type="EMBL" id="JAEMWZ010000160">
    <property type="protein sequence ID" value="KAG7133409.1"/>
    <property type="molecule type" value="Genomic_DNA"/>
</dbReference>
<dbReference type="PANTHER" id="PTHR31801:SF0">
    <property type="entry name" value="ALTERED INHERITANCE OF MITOCHONDRIA PROTEIN 24, MITOCHONDRIAL"/>
    <property type="match status" value="1"/>
</dbReference>
<reference evidence="3" key="1">
    <citation type="journal article" date="2021" name="Mol. Plant Pathol.">
        <title>A 20-kb lineage-specific genomic region tames virulence in pathogenic amphidiploid Verticillium longisporum.</title>
        <authorList>
            <person name="Harting R."/>
            <person name="Starke J."/>
            <person name="Kusch H."/>
            <person name="Poggeler S."/>
            <person name="Maurus I."/>
            <person name="Schluter R."/>
            <person name="Landesfeind M."/>
            <person name="Bulla I."/>
            <person name="Nowrousian M."/>
            <person name="de Jonge R."/>
            <person name="Stahlhut G."/>
            <person name="Hoff K.J."/>
            <person name="Asshauer K.P."/>
            <person name="Thurmer A."/>
            <person name="Stanke M."/>
            <person name="Daniel R."/>
            <person name="Morgenstern B."/>
            <person name="Thomma B.P.H.J."/>
            <person name="Kronstad J.W."/>
            <person name="Braus-Stromeyer S.A."/>
            <person name="Braus G.H."/>
        </authorList>
    </citation>
    <scope>NUCLEOTIDE SEQUENCE</scope>
    <source>
        <strain evidence="3">Vl32</strain>
    </source>
</reference>
<dbReference type="AlphaFoldDB" id="A0A8I2ZM96"/>
<gene>
    <name evidence="3" type="ORF">HYQ45_008429</name>
</gene>
<evidence type="ECO:0000313" key="4">
    <source>
        <dbReference type="Proteomes" id="UP000689129"/>
    </source>
</evidence>
<accession>A0A8I2ZM96</accession>
<dbReference type="Proteomes" id="UP000689129">
    <property type="component" value="Unassembled WGS sequence"/>
</dbReference>
<proteinExistence type="inferred from homology"/>
<evidence type="ECO:0000256" key="1">
    <source>
        <dbReference type="RuleBase" id="RU363045"/>
    </source>
</evidence>
<sequence>MHVDSSVLLRLCRVAVLEVELLQHRLETRRSTEVQSRFFGQQDYISYWQSSPCRNNLIPVGASMPSQIKRQYSRSNSSLLVLRQEILWHTSKELPRASRRCLDPASNLPSRSANYILIPSSSTGRSIWPASTNNILGATSSTAVAVSGAAKRISTSAIRWAAGRGRSLPRAPATSPPLAQSATQYPPPPSQSPQQQQQHNYPLPPVDQLQQQQQQQSQIPLHTVASPDSQQHSTATPPPPAAFDGPPSFDGPPTAAYPPEKGQTFDRDSDEDEEDEVPNQGPVKFISGAPPPELFVGATGTSAVDDVGTFNGGSYRISHRDSNTILTIQLAVGCPLKAKPGTMIAMSPTVTLRGQLKFSMKKLVAGAELAQSTFTGPGEVLLAPAMLGDLTSIRLTGKEFWSVGQDAYVASTQGVICDYKRQGLGKAIFSGEGLFVYKISGTGLLWITSFGAIIRKDLIPGEKYIVDNGHLVAWNTKYIIERVASGGIISGISSGEGLVCKFTGPGTVYMQTRNPRAFHAYLNGSTHQSF</sequence>
<comment type="similarity">
    <text evidence="1">Belongs to the AIM24 family.</text>
</comment>
<protein>
    <recommendedName>
        <fullName evidence="1">Altered inheritance of mitochondria protein 24, mitochondrial</fullName>
    </recommendedName>
</protein>
<comment type="subcellular location">
    <subcellularLocation>
        <location evidence="1">Mitochondrion</location>
    </subcellularLocation>
</comment>
<dbReference type="OrthoDB" id="1705416at2759"/>
<dbReference type="InterPro" id="IPR002838">
    <property type="entry name" value="AIM24"/>
</dbReference>
<dbReference type="GO" id="GO:0005739">
    <property type="term" value="C:mitochondrion"/>
    <property type="evidence" value="ECO:0007669"/>
    <property type="project" value="UniProtKB-SubCell"/>
</dbReference>
<evidence type="ECO:0000313" key="3">
    <source>
        <dbReference type="EMBL" id="KAG7133409.1"/>
    </source>
</evidence>
<name>A0A8I2ZM96_VERLO</name>
<feature type="region of interest" description="Disordered" evidence="2">
    <location>
        <begin position="164"/>
        <end position="299"/>
    </location>
</feature>
<dbReference type="NCBIfam" id="TIGR00266">
    <property type="entry name" value="TIGR00266 family protein"/>
    <property type="match status" value="1"/>
</dbReference>
<evidence type="ECO:0000256" key="2">
    <source>
        <dbReference type="SAM" id="MobiDB-lite"/>
    </source>
</evidence>
<feature type="compositionally biased region" description="Low complexity" evidence="2">
    <location>
        <begin position="208"/>
        <end position="218"/>
    </location>
</feature>
<keyword evidence="1" id="KW-0496">Mitochondrion</keyword>
<comment type="caution">
    <text evidence="3">The sequence shown here is derived from an EMBL/GenBank/DDBJ whole genome shotgun (WGS) entry which is preliminary data.</text>
</comment>
<organism evidence="3 4">
    <name type="scientific">Verticillium longisporum</name>
    <name type="common">Verticillium dahliae var. longisporum</name>
    <dbReference type="NCBI Taxonomy" id="100787"/>
    <lineage>
        <taxon>Eukaryota</taxon>
        <taxon>Fungi</taxon>
        <taxon>Dikarya</taxon>
        <taxon>Ascomycota</taxon>
        <taxon>Pezizomycotina</taxon>
        <taxon>Sordariomycetes</taxon>
        <taxon>Hypocreomycetidae</taxon>
        <taxon>Glomerellales</taxon>
        <taxon>Plectosphaerellaceae</taxon>
        <taxon>Verticillium</taxon>
    </lineage>
</organism>
<dbReference type="Pfam" id="PF01987">
    <property type="entry name" value="AIM24"/>
    <property type="match status" value="1"/>
</dbReference>
<feature type="compositionally biased region" description="Acidic residues" evidence="2">
    <location>
        <begin position="268"/>
        <end position="277"/>
    </location>
</feature>
<dbReference type="PANTHER" id="PTHR31801">
    <property type="entry name" value="ALTERED INHERITANCE OF MITOCHONDRIA PROTEIN 24, MITOCHONDRIAL"/>
    <property type="match status" value="1"/>
</dbReference>
<feature type="compositionally biased region" description="Low complexity" evidence="2">
    <location>
        <begin position="192"/>
        <end position="201"/>
    </location>
</feature>